<dbReference type="AlphaFoldDB" id="A0A4V1NVG1"/>
<dbReference type="OrthoDB" id="129888at2"/>
<keyword evidence="3" id="KW-1185">Reference proteome</keyword>
<sequence length="119" mass="12498">MAANGMASALDPAKQEKLRSAAHEFESSLMQEFLKPLQKDPLFSNDVDGQDDDEEEGSESTLMSLGSEIFGKALSEHGGFGIATKILSQLGASDTSPEVASDSANLKMGNMGGKAAPNY</sequence>
<comment type="caution">
    <text evidence="2">The sequence shown here is derived from an EMBL/GenBank/DDBJ whole genome shotgun (WGS) entry which is preliminary data.</text>
</comment>
<dbReference type="Proteomes" id="UP000290253">
    <property type="component" value="Unassembled WGS sequence"/>
</dbReference>
<dbReference type="EMBL" id="SDMK01000002">
    <property type="protein sequence ID" value="RXS95650.1"/>
    <property type="molecule type" value="Genomic_DNA"/>
</dbReference>
<evidence type="ECO:0000313" key="3">
    <source>
        <dbReference type="Proteomes" id="UP000290253"/>
    </source>
</evidence>
<evidence type="ECO:0008006" key="4">
    <source>
        <dbReference type="Google" id="ProtNLM"/>
    </source>
</evidence>
<evidence type="ECO:0000256" key="1">
    <source>
        <dbReference type="SAM" id="MobiDB-lite"/>
    </source>
</evidence>
<name>A0A4V1NVG1_9BACT</name>
<proteinExistence type="predicted"/>
<dbReference type="RefSeq" id="WP_129208846.1">
    <property type="nucleotide sequence ID" value="NZ_BMGU01000004.1"/>
</dbReference>
<feature type="compositionally biased region" description="Acidic residues" evidence="1">
    <location>
        <begin position="48"/>
        <end position="58"/>
    </location>
</feature>
<evidence type="ECO:0000313" key="2">
    <source>
        <dbReference type="EMBL" id="RXS95650.1"/>
    </source>
</evidence>
<protein>
    <recommendedName>
        <fullName evidence="4">Flagellar protein FlgJ N-terminal domain-containing protein</fullName>
    </recommendedName>
</protein>
<gene>
    <name evidence="2" type="ORF">ESZ00_13925</name>
</gene>
<feature type="compositionally biased region" description="Polar residues" evidence="1">
    <location>
        <begin position="93"/>
        <end position="104"/>
    </location>
</feature>
<feature type="region of interest" description="Disordered" evidence="1">
    <location>
        <begin position="39"/>
        <end position="62"/>
    </location>
</feature>
<feature type="region of interest" description="Disordered" evidence="1">
    <location>
        <begin position="1"/>
        <end position="22"/>
    </location>
</feature>
<organism evidence="2 3">
    <name type="scientific">Silvibacterium dinghuense</name>
    <dbReference type="NCBI Taxonomy" id="1560006"/>
    <lineage>
        <taxon>Bacteria</taxon>
        <taxon>Pseudomonadati</taxon>
        <taxon>Acidobacteriota</taxon>
        <taxon>Terriglobia</taxon>
        <taxon>Terriglobales</taxon>
        <taxon>Acidobacteriaceae</taxon>
        <taxon>Silvibacterium</taxon>
    </lineage>
</organism>
<feature type="compositionally biased region" description="Basic and acidic residues" evidence="1">
    <location>
        <begin position="13"/>
        <end position="22"/>
    </location>
</feature>
<accession>A0A4V1NVG1</accession>
<feature type="region of interest" description="Disordered" evidence="1">
    <location>
        <begin position="93"/>
        <end position="119"/>
    </location>
</feature>
<reference evidence="2 3" key="1">
    <citation type="journal article" date="2016" name="Int. J. Syst. Evol. Microbiol.">
        <title>Acidipila dinghuensis sp. nov., an acidobacterium isolated from forest soil.</title>
        <authorList>
            <person name="Jiang Y.W."/>
            <person name="Wang J."/>
            <person name="Chen M.H."/>
            <person name="Lv Y.Y."/>
            <person name="Qiu L.H."/>
        </authorList>
    </citation>
    <scope>NUCLEOTIDE SEQUENCE [LARGE SCALE GENOMIC DNA]</scope>
    <source>
        <strain evidence="2 3">DHOF10</strain>
    </source>
</reference>